<dbReference type="InterPro" id="IPR014757">
    <property type="entry name" value="Tscrpt_reg_IclR_C"/>
</dbReference>
<evidence type="ECO:0000259" key="5">
    <source>
        <dbReference type="PROSITE" id="PS51078"/>
    </source>
</evidence>
<dbReference type="GO" id="GO:0045892">
    <property type="term" value="P:negative regulation of DNA-templated transcription"/>
    <property type="evidence" value="ECO:0007669"/>
    <property type="project" value="TreeGrafter"/>
</dbReference>
<keyword evidence="1" id="KW-0805">Transcription regulation</keyword>
<dbReference type="GO" id="GO:0003700">
    <property type="term" value="F:DNA-binding transcription factor activity"/>
    <property type="evidence" value="ECO:0007669"/>
    <property type="project" value="TreeGrafter"/>
</dbReference>
<organism evidence="6 7">
    <name type="scientific">Brevirhabdus pacifica</name>
    <dbReference type="NCBI Taxonomy" id="1267768"/>
    <lineage>
        <taxon>Bacteria</taxon>
        <taxon>Pseudomonadati</taxon>
        <taxon>Pseudomonadota</taxon>
        <taxon>Alphaproteobacteria</taxon>
        <taxon>Rhodobacterales</taxon>
        <taxon>Paracoccaceae</taxon>
        <taxon>Brevirhabdus</taxon>
    </lineage>
</organism>
<keyword evidence="3" id="KW-0804">Transcription</keyword>
<evidence type="ECO:0008006" key="8">
    <source>
        <dbReference type="Google" id="ProtNLM"/>
    </source>
</evidence>
<protein>
    <recommendedName>
        <fullName evidence="8">IclR family transcriptional regulator</fullName>
    </recommendedName>
</protein>
<dbReference type="Pfam" id="PF01614">
    <property type="entry name" value="IclR_C"/>
    <property type="match status" value="1"/>
</dbReference>
<dbReference type="EMBL" id="CP019124">
    <property type="protein sequence ID" value="APX90957.1"/>
    <property type="molecule type" value="Genomic_DNA"/>
</dbReference>
<dbReference type="Pfam" id="PF09339">
    <property type="entry name" value="HTH_IclR"/>
    <property type="match status" value="1"/>
</dbReference>
<feature type="domain" description="IclR-ED" evidence="5">
    <location>
        <begin position="56"/>
        <end position="239"/>
    </location>
</feature>
<keyword evidence="2" id="KW-0238">DNA-binding</keyword>
<sequence length="252" mass="27408">MVLEIVADSAAPTSIPEIIRRTGLTKPTAHRVVNLLAEMGFLERDQSEAGFVEGPSLVSLAHRTLVASAPRSMRRAILQEIASQTGETCNYGVLSGAEVTYLDRIEAKWPLGLRFEAGSRVPAHCTAIGKLMLSKLSEHELETMLNVMPLSSYTAQTLTDKEALRQAIARIRQDDIGTDNQEFMHGVVCVAVPIVGPDGRCYGGLAVSAPEARVTLNEMLGMVPRMRDAARRFADTYSRNADDRTLGVIDDA</sequence>
<reference evidence="6 7" key="1">
    <citation type="submission" date="2017-01" db="EMBL/GenBank/DDBJ databases">
        <title>Genomic analysis of Xuhuaishuia manganoxidans DY6-4.</title>
        <authorList>
            <person name="Wang X."/>
        </authorList>
    </citation>
    <scope>NUCLEOTIDE SEQUENCE [LARGE SCALE GENOMIC DNA]</scope>
    <source>
        <strain evidence="6 7">DY6-4</strain>
    </source>
</reference>
<accession>A0A1U7DLQ6</accession>
<dbReference type="SUPFAM" id="SSF46785">
    <property type="entry name" value="Winged helix' DNA-binding domain"/>
    <property type="match status" value="1"/>
</dbReference>
<evidence type="ECO:0000259" key="4">
    <source>
        <dbReference type="PROSITE" id="PS51077"/>
    </source>
</evidence>
<evidence type="ECO:0000313" key="6">
    <source>
        <dbReference type="EMBL" id="APX90957.1"/>
    </source>
</evidence>
<dbReference type="STRING" id="1267768.BV394_04310"/>
<evidence type="ECO:0000313" key="7">
    <source>
        <dbReference type="Proteomes" id="UP000187266"/>
    </source>
</evidence>
<dbReference type="InterPro" id="IPR036390">
    <property type="entry name" value="WH_DNA-bd_sf"/>
</dbReference>
<dbReference type="Gene3D" id="3.30.450.40">
    <property type="match status" value="1"/>
</dbReference>
<proteinExistence type="predicted"/>
<keyword evidence="7" id="KW-1185">Reference proteome</keyword>
<dbReference type="GO" id="GO:0003677">
    <property type="term" value="F:DNA binding"/>
    <property type="evidence" value="ECO:0007669"/>
    <property type="project" value="UniProtKB-KW"/>
</dbReference>
<dbReference type="AlphaFoldDB" id="A0A1U7DLQ6"/>
<dbReference type="InterPro" id="IPR005471">
    <property type="entry name" value="Tscrpt_reg_IclR_N"/>
</dbReference>
<dbReference type="PANTHER" id="PTHR30136">
    <property type="entry name" value="HELIX-TURN-HELIX TRANSCRIPTIONAL REGULATOR, ICLR FAMILY"/>
    <property type="match status" value="1"/>
</dbReference>
<dbReference type="PROSITE" id="PS51077">
    <property type="entry name" value="HTH_ICLR"/>
    <property type="match status" value="1"/>
</dbReference>
<gene>
    <name evidence="6" type="ORF">BV394_04310</name>
</gene>
<dbReference type="PANTHER" id="PTHR30136:SF24">
    <property type="entry name" value="HTH-TYPE TRANSCRIPTIONAL REPRESSOR ALLR"/>
    <property type="match status" value="1"/>
</dbReference>
<evidence type="ECO:0000256" key="1">
    <source>
        <dbReference type="ARBA" id="ARBA00023015"/>
    </source>
</evidence>
<name>A0A1U7DLQ6_9RHOB</name>
<evidence type="ECO:0000256" key="3">
    <source>
        <dbReference type="ARBA" id="ARBA00023163"/>
    </source>
</evidence>
<dbReference type="InterPro" id="IPR050707">
    <property type="entry name" value="HTH_MetabolicPath_Reg"/>
</dbReference>
<dbReference type="Gene3D" id="1.10.10.10">
    <property type="entry name" value="Winged helix-like DNA-binding domain superfamily/Winged helix DNA-binding domain"/>
    <property type="match status" value="1"/>
</dbReference>
<dbReference type="Proteomes" id="UP000187266">
    <property type="component" value="Chromosome"/>
</dbReference>
<dbReference type="InterPro" id="IPR036388">
    <property type="entry name" value="WH-like_DNA-bd_sf"/>
</dbReference>
<feature type="domain" description="HTH iclR-type" evidence="4">
    <location>
        <begin position="1"/>
        <end position="55"/>
    </location>
</feature>
<dbReference type="InterPro" id="IPR029016">
    <property type="entry name" value="GAF-like_dom_sf"/>
</dbReference>
<dbReference type="PROSITE" id="PS51078">
    <property type="entry name" value="ICLR_ED"/>
    <property type="match status" value="1"/>
</dbReference>
<dbReference type="SUPFAM" id="SSF55781">
    <property type="entry name" value="GAF domain-like"/>
    <property type="match status" value="1"/>
</dbReference>
<dbReference type="SMART" id="SM00346">
    <property type="entry name" value="HTH_ICLR"/>
    <property type="match status" value="1"/>
</dbReference>
<evidence type="ECO:0000256" key="2">
    <source>
        <dbReference type="ARBA" id="ARBA00023125"/>
    </source>
</evidence>